<dbReference type="AlphaFoldDB" id="A0A6J4MYP6"/>
<accession>A0A6J4MYP6</accession>
<evidence type="ECO:0000313" key="1">
    <source>
        <dbReference type="EMBL" id="CAA9368027.1"/>
    </source>
</evidence>
<reference evidence="1" key="1">
    <citation type="submission" date="2020-02" db="EMBL/GenBank/DDBJ databases">
        <authorList>
            <person name="Meier V. D."/>
        </authorList>
    </citation>
    <scope>NUCLEOTIDE SEQUENCE</scope>
    <source>
        <strain evidence="1">AVDCRST_MAG34</strain>
    </source>
</reference>
<name>A0A6J4MYP6_9ACTN</name>
<dbReference type="InterPro" id="IPR010982">
    <property type="entry name" value="Lambda_DNA-bd_dom_sf"/>
</dbReference>
<organism evidence="1">
    <name type="scientific">uncultured Nocardioidaceae bacterium</name>
    <dbReference type="NCBI Taxonomy" id="253824"/>
    <lineage>
        <taxon>Bacteria</taxon>
        <taxon>Bacillati</taxon>
        <taxon>Actinomycetota</taxon>
        <taxon>Actinomycetes</taxon>
        <taxon>Propionibacteriales</taxon>
        <taxon>Nocardioidaceae</taxon>
        <taxon>environmental samples</taxon>
    </lineage>
</organism>
<sequence>MTRDRPTVVLVAARAGVSVASVSRVVDGFPHPREHRRPLLRPGVVATAL</sequence>
<dbReference type="GO" id="GO:0003677">
    <property type="term" value="F:DNA binding"/>
    <property type="evidence" value="ECO:0007669"/>
    <property type="project" value="InterPro"/>
</dbReference>
<dbReference type="EMBL" id="CADCUI010000090">
    <property type="protein sequence ID" value="CAA9368027.1"/>
    <property type="molecule type" value="Genomic_DNA"/>
</dbReference>
<dbReference type="Gene3D" id="1.10.260.40">
    <property type="entry name" value="lambda repressor-like DNA-binding domains"/>
    <property type="match status" value="1"/>
</dbReference>
<gene>
    <name evidence="1" type="ORF">AVDCRST_MAG34-3175</name>
</gene>
<proteinExistence type="predicted"/>
<protein>
    <submittedName>
        <fullName evidence="1">Uncharacterized protein</fullName>
    </submittedName>
</protein>